<accession>A0A1J1I3G3</accession>
<dbReference type="AlphaFoldDB" id="A0A1J1I3G3"/>
<dbReference type="Proteomes" id="UP000183832">
    <property type="component" value="Unassembled WGS sequence"/>
</dbReference>
<gene>
    <name evidence="1" type="ORF">CLUMA_CG007652</name>
</gene>
<reference evidence="1 2" key="1">
    <citation type="submission" date="2015-04" db="EMBL/GenBank/DDBJ databases">
        <authorList>
            <person name="Syromyatnikov M.Y."/>
            <person name="Popov V.N."/>
        </authorList>
    </citation>
    <scope>NUCLEOTIDE SEQUENCE [LARGE SCALE GENOMIC DNA]</scope>
</reference>
<dbReference type="EMBL" id="CVRI01000038">
    <property type="protein sequence ID" value="CRK94132.1"/>
    <property type="molecule type" value="Genomic_DNA"/>
</dbReference>
<proteinExistence type="predicted"/>
<evidence type="ECO:0000313" key="2">
    <source>
        <dbReference type="Proteomes" id="UP000183832"/>
    </source>
</evidence>
<keyword evidence="2" id="KW-1185">Reference proteome</keyword>
<evidence type="ECO:0000313" key="1">
    <source>
        <dbReference type="EMBL" id="CRK94132.1"/>
    </source>
</evidence>
<sequence length="102" mass="12050">MYLKIKSLFLTRIHLSRYVNLHSSYGDEISFYISTHVKKSSLQTAGAIKKLVWFSIGEFVTTQFLRSEFYRHSQQQLGQLFNVALKKVMQKRNYGEQQKNKI</sequence>
<organism evidence="1 2">
    <name type="scientific">Clunio marinus</name>
    <dbReference type="NCBI Taxonomy" id="568069"/>
    <lineage>
        <taxon>Eukaryota</taxon>
        <taxon>Metazoa</taxon>
        <taxon>Ecdysozoa</taxon>
        <taxon>Arthropoda</taxon>
        <taxon>Hexapoda</taxon>
        <taxon>Insecta</taxon>
        <taxon>Pterygota</taxon>
        <taxon>Neoptera</taxon>
        <taxon>Endopterygota</taxon>
        <taxon>Diptera</taxon>
        <taxon>Nematocera</taxon>
        <taxon>Chironomoidea</taxon>
        <taxon>Chironomidae</taxon>
        <taxon>Clunio</taxon>
    </lineage>
</organism>
<name>A0A1J1I3G3_9DIPT</name>
<protein>
    <submittedName>
        <fullName evidence="1">CLUMA_CG007652, isoform A</fullName>
    </submittedName>
</protein>